<comment type="caution">
    <text evidence="2">The sequence shown here is derived from an EMBL/GenBank/DDBJ whole genome shotgun (WGS) entry which is preliminary data.</text>
</comment>
<evidence type="ECO:0000313" key="3">
    <source>
        <dbReference type="Proteomes" id="UP000037460"/>
    </source>
</evidence>
<protein>
    <submittedName>
        <fullName evidence="2">Uncharacterized protein</fullName>
    </submittedName>
</protein>
<evidence type="ECO:0000313" key="2">
    <source>
        <dbReference type="EMBL" id="KOO28337.1"/>
    </source>
</evidence>
<keyword evidence="3" id="KW-1185">Reference proteome</keyword>
<dbReference type="Proteomes" id="UP000037460">
    <property type="component" value="Unassembled WGS sequence"/>
</dbReference>
<dbReference type="EMBL" id="JWZX01002582">
    <property type="protein sequence ID" value="KOO28337.1"/>
    <property type="molecule type" value="Genomic_DNA"/>
</dbReference>
<organism evidence="2 3">
    <name type="scientific">Chrysochromulina tobinii</name>
    <dbReference type="NCBI Taxonomy" id="1460289"/>
    <lineage>
        <taxon>Eukaryota</taxon>
        <taxon>Haptista</taxon>
        <taxon>Haptophyta</taxon>
        <taxon>Prymnesiophyceae</taxon>
        <taxon>Prymnesiales</taxon>
        <taxon>Chrysochromulinaceae</taxon>
        <taxon>Chrysochromulina</taxon>
    </lineage>
</organism>
<dbReference type="AlphaFoldDB" id="A0A0M0JPW2"/>
<accession>A0A0M0JPW2</accession>
<feature type="region of interest" description="Disordered" evidence="1">
    <location>
        <begin position="1"/>
        <end position="32"/>
    </location>
</feature>
<evidence type="ECO:0000256" key="1">
    <source>
        <dbReference type="SAM" id="MobiDB-lite"/>
    </source>
</evidence>
<gene>
    <name evidence="2" type="ORF">Ctob_004652</name>
</gene>
<sequence>MVMDLARDLPGPGAYGHKTELRSTGAPRFSKAGQKSMIETIMDEEKKKPGPNAYFPQATFEKELEMLKYKQDIIKGRIKA</sequence>
<proteinExistence type="predicted"/>
<name>A0A0M0JPW2_9EUKA</name>
<reference evidence="3" key="1">
    <citation type="journal article" date="2015" name="PLoS Genet.">
        <title>Genome Sequence and Transcriptome Analyses of Chrysochromulina tobin: Metabolic Tools for Enhanced Algal Fitness in the Prominent Order Prymnesiales (Haptophyceae).</title>
        <authorList>
            <person name="Hovde B.T."/>
            <person name="Deodato C.R."/>
            <person name="Hunsperger H.M."/>
            <person name="Ryken S.A."/>
            <person name="Yost W."/>
            <person name="Jha R.K."/>
            <person name="Patterson J."/>
            <person name="Monnat R.J. Jr."/>
            <person name="Barlow S.B."/>
            <person name="Starkenburg S.R."/>
            <person name="Cattolico R.A."/>
        </authorList>
    </citation>
    <scope>NUCLEOTIDE SEQUENCE</scope>
    <source>
        <strain evidence="3">CCMP291</strain>
    </source>
</reference>